<dbReference type="InterPro" id="IPR017930">
    <property type="entry name" value="Myb_dom"/>
</dbReference>
<organism evidence="11 12">
    <name type="scientific">Gossypium anomalum</name>
    <dbReference type="NCBI Taxonomy" id="47600"/>
    <lineage>
        <taxon>Eukaryota</taxon>
        <taxon>Viridiplantae</taxon>
        <taxon>Streptophyta</taxon>
        <taxon>Embryophyta</taxon>
        <taxon>Tracheophyta</taxon>
        <taxon>Spermatophyta</taxon>
        <taxon>Magnoliopsida</taxon>
        <taxon>eudicotyledons</taxon>
        <taxon>Gunneridae</taxon>
        <taxon>Pentapetalae</taxon>
        <taxon>rosids</taxon>
        <taxon>malvids</taxon>
        <taxon>Malvales</taxon>
        <taxon>Malvaceae</taxon>
        <taxon>Malvoideae</taxon>
        <taxon>Gossypium</taxon>
    </lineage>
</organism>
<name>A0A8J5Y807_9ROSI</name>
<dbReference type="SMART" id="SM00717">
    <property type="entry name" value="SANT"/>
    <property type="match status" value="2"/>
</dbReference>
<keyword evidence="8" id="KW-1133">Transmembrane helix</keyword>
<keyword evidence="5" id="KW-0804">Transcription</keyword>
<dbReference type="GO" id="GO:0006355">
    <property type="term" value="P:regulation of DNA-templated transcription"/>
    <property type="evidence" value="ECO:0007669"/>
    <property type="project" value="UniProtKB-ARBA"/>
</dbReference>
<proteinExistence type="predicted"/>
<dbReference type="InterPro" id="IPR015495">
    <property type="entry name" value="Myb_TF_plants"/>
</dbReference>
<comment type="subcellular location">
    <subcellularLocation>
        <location evidence="1">Nucleus</location>
    </subcellularLocation>
</comment>
<dbReference type="InterPro" id="IPR009057">
    <property type="entry name" value="Homeodomain-like_sf"/>
</dbReference>
<evidence type="ECO:0000313" key="11">
    <source>
        <dbReference type="EMBL" id="KAG8474541.1"/>
    </source>
</evidence>
<comment type="caution">
    <text evidence="11">The sequence shown here is derived from an EMBL/GenBank/DDBJ whole genome shotgun (WGS) entry which is preliminary data.</text>
</comment>
<keyword evidence="4" id="KW-0238">DNA-binding</keyword>
<evidence type="ECO:0000256" key="1">
    <source>
        <dbReference type="ARBA" id="ARBA00004123"/>
    </source>
</evidence>
<feature type="compositionally biased region" description="Polar residues" evidence="7">
    <location>
        <begin position="261"/>
        <end position="278"/>
    </location>
</feature>
<keyword evidence="3" id="KW-0805">Transcription regulation</keyword>
<feature type="domain" description="Myb-like" evidence="9">
    <location>
        <begin position="101"/>
        <end position="153"/>
    </location>
</feature>
<evidence type="ECO:0000256" key="8">
    <source>
        <dbReference type="SAM" id="Phobius"/>
    </source>
</evidence>
<evidence type="ECO:0000256" key="2">
    <source>
        <dbReference type="ARBA" id="ARBA00022737"/>
    </source>
</evidence>
<protein>
    <submittedName>
        <fullName evidence="11">Uncharacterized protein</fullName>
    </submittedName>
</protein>
<gene>
    <name evidence="11" type="ORF">CXB51_031362</name>
</gene>
<evidence type="ECO:0000256" key="3">
    <source>
        <dbReference type="ARBA" id="ARBA00023015"/>
    </source>
</evidence>
<dbReference type="InterPro" id="IPR001005">
    <property type="entry name" value="SANT/Myb"/>
</dbReference>
<dbReference type="CDD" id="cd00167">
    <property type="entry name" value="SANT"/>
    <property type="match status" value="2"/>
</dbReference>
<dbReference type="Gene3D" id="1.10.10.60">
    <property type="entry name" value="Homeodomain-like"/>
    <property type="match status" value="2"/>
</dbReference>
<dbReference type="SUPFAM" id="SSF46689">
    <property type="entry name" value="Homeodomain-like"/>
    <property type="match status" value="1"/>
</dbReference>
<reference evidence="11 12" key="1">
    <citation type="journal article" date="2021" name="bioRxiv">
        <title>The Gossypium anomalum genome as a resource for cotton improvement and evolutionary analysis of hybrid incompatibility.</title>
        <authorList>
            <person name="Grover C.E."/>
            <person name="Yuan D."/>
            <person name="Arick M.A."/>
            <person name="Miller E.R."/>
            <person name="Hu G."/>
            <person name="Peterson D.G."/>
            <person name="Wendel J.F."/>
            <person name="Udall J.A."/>
        </authorList>
    </citation>
    <scope>NUCLEOTIDE SEQUENCE [LARGE SCALE GENOMIC DNA]</scope>
    <source>
        <strain evidence="11">JFW-Udall</strain>
        <tissue evidence="11">Leaf</tissue>
    </source>
</reference>
<dbReference type="FunFam" id="1.10.10.60:FF:000069">
    <property type="entry name" value="MYB transcription factor"/>
    <property type="match status" value="1"/>
</dbReference>
<dbReference type="GO" id="GO:0046394">
    <property type="term" value="P:carboxylic acid biosynthetic process"/>
    <property type="evidence" value="ECO:0007669"/>
    <property type="project" value="UniProtKB-ARBA"/>
</dbReference>
<evidence type="ECO:0000259" key="10">
    <source>
        <dbReference type="PROSITE" id="PS51294"/>
    </source>
</evidence>
<feature type="compositionally biased region" description="Basic and acidic residues" evidence="7">
    <location>
        <begin position="226"/>
        <end position="243"/>
    </location>
</feature>
<feature type="domain" description="HTH myb-type" evidence="10">
    <location>
        <begin position="154"/>
        <end position="208"/>
    </location>
</feature>
<feature type="transmembrane region" description="Helical" evidence="8">
    <location>
        <begin position="46"/>
        <end position="69"/>
    </location>
</feature>
<evidence type="ECO:0000259" key="9">
    <source>
        <dbReference type="PROSITE" id="PS50090"/>
    </source>
</evidence>
<dbReference type="Proteomes" id="UP000701853">
    <property type="component" value="Chromosome 12"/>
</dbReference>
<keyword evidence="6" id="KW-0539">Nucleus</keyword>
<dbReference type="PANTHER" id="PTHR47994">
    <property type="entry name" value="F14D16.11-RELATED"/>
    <property type="match status" value="1"/>
</dbReference>
<feature type="domain" description="Myb-like" evidence="9">
    <location>
        <begin position="154"/>
        <end position="204"/>
    </location>
</feature>
<dbReference type="OrthoDB" id="2143914at2759"/>
<dbReference type="Pfam" id="PF00249">
    <property type="entry name" value="Myb_DNA-binding"/>
    <property type="match status" value="2"/>
</dbReference>
<keyword evidence="8" id="KW-0472">Membrane</keyword>
<keyword evidence="2" id="KW-0677">Repeat</keyword>
<dbReference type="PROSITE" id="PS51294">
    <property type="entry name" value="HTH_MYB"/>
    <property type="match status" value="2"/>
</dbReference>
<dbReference type="PANTHER" id="PTHR47994:SF5">
    <property type="entry name" value="F14D16.11-RELATED"/>
    <property type="match status" value="1"/>
</dbReference>
<dbReference type="GO" id="GO:0000976">
    <property type="term" value="F:transcription cis-regulatory region binding"/>
    <property type="evidence" value="ECO:0007669"/>
    <property type="project" value="UniProtKB-ARBA"/>
</dbReference>
<accession>A0A8J5Y807</accession>
<dbReference type="PROSITE" id="PS50090">
    <property type="entry name" value="MYB_LIKE"/>
    <property type="match status" value="2"/>
</dbReference>
<evidence type="ECO:0000256" key="5">
    <source>
        <dbReference type="ARBA" id="ARBA00023163"/>
    </source>
</evidence>
<feature type="domain" description="HTH myb-type" evidence="10">
    <location>
        <begin position="101"/>
        <end position="153"/>
    </location>
</feature>
<evidence type="ECO:0000256" key="4">
    <source>
        <dbReference type="ARBA" id="ARBA00023125"/>
    </source>
</evidence>
<keyword evidence="8" id="KW-0812">Transmembrane</keyword>
<dbReference type="GO" id="GO:0005634">
    <property type="term" value="C:nucleus"/>
    <property type="evidence" value="ECO:0007669"/>
    <property type="project" value="UniProtKB-SubCell"/>
</dbReference>
<dbReference type="FunFam" id="1.10.10.60:FF:000300">
    <property type="entry name" value="Myb transcription factor"/>
    <property type="match status" value="1"/>
</dbReference>
<feature type="compositionally biased region" description="Low complexity" evidence="7">
    <location>
        <begin position="304"/>
        <end position="319"/>
    </location>
</feature>
<sequence>MLLIPVYILKLKVEKEEKKKILKVTSHVGACVCALLLSVHQTSKRVPVSCSCFISWIICFVLIISFHFLDRVLIFLRNPLFDKTLVFNIHIKMGRQPCCEKVGLKKGPWTAEEDKKLISFILTNGQCCWRAVPKLAGLLRCGKSCRLRWTNYLRPDLKRGLLSEYEEQMVIDLHAQLGNRWSKIASHLPGRTDNEIKNHWNTHIKKKLREMGIDPLTHKPLSTAEEQPKEQKKQVPKVDKSKQPEPSSQSSITKAKEEDTSMTSSSFDPMDMTMNNENIDGFCTDEVPLIEPHEILIPGPAAPSTSSSSSSSSSSTTHSPNFLQQFHYFPSDFEWPSDNNTNKTDSNNLSLWGTDDFSGWDLLINDDDSDTKLALDSLSSPLFQCLRMGFDQDS</sequence>
<dbReference type="EMBL" id="JAHUZN010000012">
    <property type="protein sequence ID" value="KAG8474541.1"/>
    <property type="molecule type" value="Genomic_DNA"/>
</dbReference>
<dbReference type="AlphaFoldDB" id="A0A8J5Y807"/>
<feature type="region of interest" description="Disordered" evidence="7">
    <location>
        <begin position="296"/>
        <end position="321"/>
    </location>
</feature>
<evidence type="ECO:0000256" key="6">
    <source>
        <dbReference type="ARBA" id="ARBA00023242"/>
    </source>
</evidence>
<feature type="region of interest" description="Disordered" evidence="7">
    <location>
        <begin position="218"/>
        <end position="280"/>
    </location>
</feature>
<evidence type="ECO:0000256" key="7">
    <source>
        <dbReference type="SAM" id="MobiDB-lite"/>
    </source>
</evidence>
<evidence type="ECO:0000313" key="12">
    <source>
        <dbReference type="Proteomes" id="UP000701853"/>
    </source>
</evidence>
<keyword evidence="12" id="KW-1185">Reference proteome</keyword>